<evidence type="ECO:0008006" key="5">
    <source>
        <dbReference type="Google" id="ProtNLM"/>
    </source>
</evidence>
<dbReference type="InterPro" id="IPR006149">
    <property type="entry name" value="EB_dom"/>
</dbReference>
<gene>
    <name evidence="3" type="ORF">CAMP_LOCUS18191</name>
</gene>
<sequence>MKNLIEKKTEKRQRLLKYGQACDRYQDKCTNGAKCIDKICKCAQGFALSANGWCEGFLLEKAIETNKKGSTPVQTTAAPVTKSRPAVIISTDEESDILEAFPTPPSSIFGFTEKPKPPKVVAVGSHCEPSDICLGESFCVKGVCQCGKKMILQNGHCIPKNSKNKIARVGQSCRNNEICAGGSICDYDMKKCICAAQHIAINGLCKQKTAPAFSAPGDTCSMGEQCVGGSTCFEGMCTCDEHHFPENGYCRPLEARSSNVQFINGAGLRFSSKNPPNRQRATPCNPVECQLPNCFCSEDGRSPPAGLRPEDTPQFVVLTFDDAVNGKTFPDYKSLFENDVLKNPNGCDAKATFFVSHEWTNYDAVNWLVQKGMEVASNSISHENLEQATTNRWLNEMDGQRRILAKFGGAGEENVVGMRAPQLAAGSDRMFEMMVGAEFLYDNSMSTNPGIHGEPFWPQTLDYQVSWECWDASCPKSSFPGIWTVPLNQFYGSYMPQIDSFRRSSMIRAAVGLNDTVDTLEEIIMRNFERSYTTNRAPYILSLNADFLQLGGKNKGMIALKKFLNKITHNKDVYIVTIKQLIEWMKRPVPISQMAKSKAVGCPISLQFSRNPSTLACDKPNKCLYSTPNLPSQEHQFLTCLPCPIMYPWLENPAGTIV</sequence>
<proteinExistence type="predicted"/>
<organism evidence="3 4">
    <name type="scientific">Caenorhabditis angaria</name>
    <dbReference type="NCBI Taxonomy" id="860376"/>
    <lineage>
        <taxon>Eukaryota</taxon>
        <taxon>Metazoa</taxon>
        <taxon>Ecdysozoa</taxon>
        <taxon>Nematoda</taxon>
        <taxon>Chromadorea</taxon>
        <taxon>Rhabditida</taxon>
        <taxon>Rhabditina</taxon>
        <taxon>Rhabditomorpha</taxon>
        <taxon>Rhabditoidea</taxon>
        <taxon>Rhabditidae</taxon>
        <taxon>Peloderinae</taxon>
        <taxon>Caenorhabditis</taxon>
    </lineage>
</organism>
<dbReference type="OrthoDB" id="504708at2759"/>
<evidence type="ECO:0000259" key="1">
    <source>
        <dbReference type="Pfam" id="PF01522"/>
    </source>
</evidence>
<evidence type="ECO:0000313" key="4">
    <source>
        <dbReference type="Proteomes" id="UP001152747"/>
    </source>
</evidence>
<evidence type="ECO:0000259" key="2">
    <source>
        <dbReference type="Pfam" id="PF01683"/>
    </source>
</evidence>
<feature type="domain" description="EB" evidence="2">
    <location>
        <begin position="120"/>
        <end position="157"/>
    </location>
</feature>
<dbReference type="InterPro" id="IPR002509">
    <property type="entry name" value="NODB_dom"/>
</dbReference>
<dbReference type="InterPro" id="IPR052740">
    <property type="entry name" value="CE4"/>
</dbReference>
<reference evidence="3" key="1">
    <citation type="submission" date="2022-11" db="EMBL/GenBank/DDBJ databases">
        <authorList>
            <person name="Kikuchi T."/>
        </authorList>
    </citation>
    <scope>NUCLEOTIDE SEQUENCE</scope>
    <source>
        <strain evidence="3">PS1010</strain>
    </source>
</reference>
<dbReference type="SUPFAM" id="SSF88713">
    <property type="entry name" value="Glycoside hydrolase/deacetylase"/>
    <property type="match status" value="1"/>
</dbReference>
<dbReference type="AlphaFoldDB" id="A0A9P1IZY9"/>
<dbReference type="Pfam" id="PF01683">
    <property type="entry name" value="EB"/>
    <property type="match status" value="2"/>
</dbReference>
<dbReference type="Pfam" id="PF01522">
    <property type="entry name" value="Polysacc_deac_1"/>
    <property type="match status" value="1"/>
</dbReference>
<comment type="caution">
    <text evidence="3">The sequence shown here is derived from an EMBL/GenBank/DDBJ whole genome shotgun (WGS) entry which is preliminary data.</text>
</comment>
<dbReference type="Proteomes" id="UP001152747">
    <property type="component" value="Unassembled WGS sequence"/>
</dbReference>
<name>A0A9P1IZY9_9PELO</name>
<dbReference type="Gene3D" id="3.20.20.370">
    <property type="entry name" value="Glycoside hydrolase/deacetylase"/>
    <property type="match status" value="1"/>
</dbReference>
<dbReference type="PANTHER" id="PTHR45985:SF11">
    <property type="entry name" value="EGF-LIKE DOMAIN-CONTAINING PROTEIN"/>
    <property type="match status" value="1"/>
</dbReference>
<dbReference type="EMBL" id="CANHGI010000006">
    <property type="protein sequence ID" value="CAI5455554.1"/>
    <property type="molecule type" value="Genomic_DNA"/>
</dbReference>
<dbReference type="GO" id="GO:0016810">
    <property type="term" value="F:hydrolase activity, acting on carbon-nitrogen (but not peptide) bonds"/>
    <property type="evidence" value="ECO:0007669"/>
    <property type="project" value="InterPro"/>
</dbReference>
<feature type="domain" description="NodB homology" evidence="1">
    <location>
        <begin position="311"/>
        <end position="424"/>
    </location>
</feature>
<dbReference type="PANTHER" id="PTHR45985">
    <property type="match status" value="1"/>
</dbReference>
<dbReference type="GO" id="GO:0005975">
    <property type="term" value="P:carbohydrate metabolic process"/>
    <property type="evidence" value="ECO:0007669"/>
    <property type="project" value="InterPro"/>
</dbReference>
<evidence type="ECO:0000313" key="3">
    <source>
        <dbReference type="EMBL" id="CAI5455554.1"/>
    </source>
</evidence>
<accession>A0A9P1IZY9</accession>
<keyword evidence="4" id="KW-1185">Reference proteome</keyword>
<dbReference type="InterPro" id="IPR011330">
    <property type="entry name" value="Glyco_hydro/deAcase_b/a-brl"/>
</dbReference>
<protein>
    <recommendedName>
        <fullName evidence="5">NodB homology domain-containing protein</fullName>
    </recommendedName>
</protein>
<feature type="domain" description="EB" evidence="2">
    <location>
        <begin position="194"/>
        <end position="250"/>
    </location>
</feature>